<evidence type="ECO:0000313" key="2">
    <source>
        <dbReference type="EMBL" id="RKN49609.1"/>
    </source>
</evidence>
<dbReference type="EMBL" id="RBAK01000002">
    <property type="protein sequence ID" value="RKN49609.1"/>
    <property type="molecule type" value="Genomic_DNA"/>
</dbReference>
<evidence type="ECO:0000313" key="3">
    <source>
        <dbReference type="Proteomes" id="UP000281726"/>
    </source>
</evidence>
<name>A0A3A9ZN60_9ACTN</name>
<evidence type="ECO:0000256" key="1">
    <source>
        <dbReference type="SAM" id="MobiDB-lite"/>
    </source>
</evidence>
<dbReference type="Proteomes" id="UP000281726">
    <property type="component" value="Unassembled WGS sequence"/>
</dbReference>
<proteinExistence type="predicted"/>
<reference evidence="2 3" key="1">
    <citation type="journal article" date="2004" name="Syst. Appl. Microbiol.">
        <title>Cryptoendolithic actinomycetes from antarctic sandstone rock samples: Micromonospora endolithica sp. nov. and two isolates related to Micromonospora coerulea Jensen 1932.</title>
        <authorList>
            <person name="Hirsch P."/>
            <person name="Mevs U."/>
            <person name="Kroppenstedt R.M."/>
            <person name="Schumann P."/>
            <person name="Stackebrandt E."/>
        </authorList>
    </citation>
    <scope>NUCLEOTIDE SEQUENCE [LARGE SCALE GENOMIC DNA]</scope>
    <source>
        <strain evidence="2 3">JCM 12677</strain>
    </source>
</reference>
<comment type="caution">
    <text evidence="2">The sequence shown here is derived from an EMBL/GenBank/DDBJ whole genome shotgun (WGS) entry which is preliminary data.</text>
</comment>
<dbReference type="RefSeq" id="WP_120726992.1">
    <property type="nucleotide sequence ID" value="NZ_RBAK01000002.1"/>
</dbReference>
<dbReference type="AlphaFoldDB" id="A0A3A9ZN60"/>
<keyword evidence="3" id="KW-1185">Reference proteome</keyword>
<accession>A0A3A9ZN60</accession>
<feature type="region of interest" description="Disordered" evidence="1">
    <location>
        <begin position="17"/>
        <end position="36"/>
    </location>
</feature>
<gene>
    <name evidence="2" type="ORF">D7223_09090</name>
</gene>
<protein>
    <submittedName>
        <fullName evidence="2">Uncharacterized protein</fullName>
    </submittedName>
</protein>
<feature type="compositionally biased region" description="Low complexity" evidence="1">
    <location>
        <begin position="17"/>
        <end position="27"/>
    </location>
</feature>
<sequence length="170" mass="17115">MRFGRTGRLAGRAALTAGERAAEATGEQSGDRGAREKGARVASAVVADLVEQITGLAVVEPPGRLLGGVGAPAYQVGGEALLVTVVGHRPQLTAEGPQAVSGPPLLLFRLLPGLRGGLVDEVARLSSGLGDHLSALVHGMARHLASGLHGVPADTDGGIASLSSLPTRLM</sequence>
<organism evidence="2 3">
    <name type="scientific">Micromonospora endolithica</name>
    <dbReference type="NCBI Taxonomy" id="230091"/>
    <lineage>
        <taxon>Bacteria</taxon>
        <taxon>Bacillati</taxon>
        <taxon>Actinomycetota</taxon>
        <taxon>Actinomycetes</taxon>
        <taxon>Micromonosporales</taxon>
        <taxon>Micromonosporaceae</taxon>
        <taxon>Micromonospora</taxon>
    </lineage>
</organism>